<dbReference type="Proteomes" id="UP000248536">
    <property type="component" value="Chromosome"/>
</dbReference>
<name>A0A2Z4LNZ2_9FLAO</name>
<dbReference type="KEGG" id="spon:HME9304_00515"/>
<evidence type="ECO:0000313" key="1">
    <source>
        <dbReference type="EMBL" id="AWX43526.1"/>
    </source>
</evidence>
<proteinExistence type="predicted"/>
<reference evidence="1 2" key="1">
    <citation type="submission" date="2018-06" db="EMBL/GenBank/DDBJ databases">
        <title>Spongiibacterium sp. HME9304 Genome sequencing and assembly.</title>
        <authorList>
            <person name="Kang H."/>
            <person name="Kim H."/>
            <person name="Joh K."/>
        </authorList>
    </citation>
    <scope>NUCLEOTIDE SEQUENCE [LARGE SCALE GENOMIC DNA]</scope>
    <source>
        <strain evidence="1 2">HME9304</strain>
    </source>
</reference>
<sequence length="307" mass="35238">MSDKTNSSNPFPKLPLEEWEPTKETLHRYLQIVGKIRLALMPRKNHWWYITLYVNSKGITTRSILYGDFIFEIQFDFIHHQLHIQTSNGESRSFELTNGLSVAEFYKKISANLNDLGILFDIVAKPYDLSDTISFAESTEHKSYDKEYVVRFWQILVQVDQLFKEFSGKSYSKTCPVHIYWHHMDMAVTRFSGKKGPEMPNAKAADKDAYSHEVISFGFWAGDAEVRNPAFYAYAYPSPEGLDKEPLMPDAAEWIESNGSPMAFLSYDALRKLDDSKAALLDFLESAYQAGAKRAGWNIEELTVKPL</sequence>
<dbReference type="InterPro" id="IPR046038">
    <property type="entry name" value="DUF5996"/>
</dbReference>
<dbReference type="EMBL" id="CP030104">
    <property type="protein sequence ID" value="AWX43526.1"/>
    <property type="molecule type" value="Genomic_DNA"/>
</dbReference>
<gene>
    <name evidence="1" type="ORF">HME9304_00515</name>
</gene>
<accession>A0A2Z4LNZ2</accession>
<evidence type="ECO:0000313" key="2">
    <source>
        <dbReference type="Proteomes" id="UP000248536"/>
    </source>
</evidence>
<keyword evidence="2" id="KW-1185">Reference proteome</keyword>
<dbReference type="RefSeq" id="WP_112377093.1">
    <property type="nucleotide sequence ID" value="NZ_CP030104.1"/>
</dbReference>
<protein>
    <recommendedName>
        <fullName evidence="3">Ava_C0101 and related proteins</fullName>
    </recommendedName>
</protein>
<organism evidence="1 2">
    <name type="scientific">Flagellimonas maritima</name>
    <dbReference type="NCBI Taxonomy" id="1383885"/>
    <lineage>
        <taxon>Bacteria</taxon>
        <taxon>Pseudomonadati</taxon>
        <taxon>Bacteroidota</taxon>
        <taxon>Flavobacteriia</taxon>
        <taxon>Flavobacteriales</taxon>
        <taxon>Flavobacteriaceae</taxon>
        <taxon>Flagellimonas</taxon>
    </lineage>
</organism>
<evidence type="ECO:0008006" key="3">
    <source>
        <dbReference type="Google" id="ProtNLM"/>
    </source>
</evidence>
<dbReference type="AlphaFoldDB" id="A0A2Z4LNZ2"/>
<dbReference type="Pfam" id="PF19459">
    <property type="entry name" value="DUF5996"/>
    <property type="match status" value="1"/>
</dbReference>
<dbReference type="OrthoDB" id="9800945at2"/>